<organism evidence="3 4">
    <name type="scientific">Microbacterium yannicii</name>
    <dbReference type="NCBI Taxonomy" id="671622"/>
    <lineage>
        <taxon>Bacteria</taxon>
        <taxon>Bacillati</taxon>
        <taxon>Actinomycetota</taxon>
        <taxon>Actinomycetes</taxon>
        <taxon>Micrococcales</taxon>
        <taxon>Microbacteriaceae</taxon>
        <taxon>Microbacterium</taxon>
    </lineage>
</organism>
<accession>A0ABP9M4F4</accession>
<evidence type="ECO:0000313" key="4">
    <source>
        <dbReference type="Proteomes" id="UP001501407"/>
    </source>
</evidence>
<proteinExistence type="predicted"/>
<reference evidence="4" key="1">
    <citation type="journal article" date="2019" name="Int. J. Syst. Evol. Microbiol.">
        <title>The Global Catalogue of Microorganisms (GCM) 10K type strain sequencing project: providing services to taxonomists for standard genome sequencing and annotation.</title>
        <authorList>
            <consortium name="The Broad Institute Genomics Platform"/>
            <consortium name="The Broad Institute Genome Sequencing Center for Infectious Disease"/>
            <person name="Wu L."/>
            <person name="Ma J."/>
        </authorList>
    </citation>
    <scope>NUCLEOTIDE SEQUENCE [LARGE SCALE GENOMIC DNA]</scope>
    <source>
        <strain evidence="4">JCM 18959</strain>
    </source>
</reference>
<evidence type="ECO:0000313" key="3">
    <source>
        <dbReference type="EMBL" id="GAA5090909.1"/>
    </source>
</evidence>
<feature type="domain" description="Mannosylglycerate hydrolase MGH1-like glycoside hydrolase" evidence="2">
    <location>
        <begin position="369"/>
        <end position="604"/>
    </location>
</feature>
<dbReference type="InterPro" id="IPR054491">
    <property type="entry name" value="MGH1-like_GH"/>
</dbReference>
<dbReference type="RefSeq" id="WP_194413474.1">
    <property type="nucleotide sequence ID" value="NZ_BAABKZ010000001.1"/>
</dbReference>
<comment type="caution">
    <text evidence="3">The sequence shown here is derived from an EMBL/GenBank/DDBJ whole genome shotgun (WGS) entry which is preliminary data.</text>
</comment>
<keyword evidence="4" id="KW-1185">Reference proteome</keyword>
<feature type="domain" description="Putative glycogen debranching enzyme N-terminal" evidence="1">
    <location>
        <begin position="29"/>
        <end position="210"/>
    </location>
</feature>
<gene>
    <name evidence="3" type="ORF">GCM10025760_17290</name>
</gene>
<dbReference type="EMBL" id="BAABKZ010000001">
    <property type="protein sequence ID" value="GAA5090909.1"/>
    <property type="molecule type" value="Genomic_DNA"/>
</dbReference>
<protein>
    <submittedName>
        <fullName evidence="3">Glycogen debranching N-terminal domain-containing protein</fullName>
    </submittedName>
</protein>
<evidence type="ECO:0000259" key="1">
    <source>
        <dbReference type="Pfam" id="PF14742"/>
    </source>
</evidence>
<sequence length="652" mass="69908">MSPASLPSSTTPPQPLQPLLNEATIVFRAPSQAWSASNGEFGDAAIDGVYHGDVRHIRAIGLNCDDSAIEWISAAPDGADRVVFGGLLRGLDDATPDPKVRLTRDRRVAAGRLSERLAIASRLAAPITTTLSVRLRPEFAPLHDVKAGISRPRPVQIEIEQDPDAAVTVSAGPQRFILRATDARVQRAGDDIIATWRVQVAPGGRTEVAWSVELHDDALVVREASGPAPWAPPAVAAEVRADQPGLARWLETALGDLDALRLALPAHPGDEFFAAGTPWFFTLFGRDALWAARLALPVDVGIAASTLRVLARLQGTEDDPDTAQEPGKILHELRATTLEMPGEGIVLPPLYYGSVDSTPLWVCVLADAWRAGMPEPEVRDLLPALVGALRWIVEHGDSDGDGFLDYVDRTGRGLANQGWKDSGDSIQWRDGTLAQGPIALCEVQAYAYEAAMSGADLLEALGDDLDRDLAAPAPDDLRTWAARLRARFAERYWVRTPEGRYPAVALDRDKRPVDTLTSNVGHLLGTGLLDPDDEAHVASLLVGPTMSSGYGIRTMSTAAAGYWPLSYHGGSVWTHDTAICAHGMARAGLWDRARQVVDGLLAAAEGFGYRVPELHSGDPASATSLPTPYPAACRPQAWSAAAAIVCREILRE</sequence>
<dbReference type="Pfam" id="PF22422">
    <property type="entry name" value="MGH1-like_GH"/>
    <property type="match status" value="1"/>
</dbReference>
<dbReference type="InterPro" id="IPR032856">
    <property type="entry name" value="GDE_N_bis"/>
</dbReference>
<dbReference type="SUPFAM" id="SSF48208">
    <property type="entry name" value="Six-hairpin glycosidases"/>
    <property type="match status" value="1"/>
</dbReference>
<name>A0ABP9M4F4_9MICO</name>
<dbReference type="InterPro" id="IPR008928">
    <property type="entry name" value="6-hairpin_glycosidase_sf"/>
</dbReference>
<dbReference type="InterPro" id="IPR012341">
    <property type="entry name" value="6hp_glycosidase-like_sf"/>
</dbReference>
<dbReference type="Gene3D" id="1.50.10.10">
    <property type="match status" value="1"/>
</dbReference>
<dbReference type="Proteomes" id="UP001501407">
    <property type="component" value="Unassembled WGS sequence"/>
</dbReference>
<evidence type="ECO:0000259" key="2">
    <source>
        <dbReference type="Pfam" id="PF22422"/>
    </source>
</evidence>
<dbReference type="Pfam" id="PF14742">
    <property type="entry name" value="GDE_N_bis"/>
    <property type="match status" value="1"/>
</dbReference>